<accession>A0A6C1EEF1</accession>
<keyword evidence="12" id="KW-0539">Nucleus</keyword>
<dbReference type="InterPro" id="IPR019049">
    <property type="entry name" value="Nucleoporin_prot_Ndc1/Nup"/>
</dbReference>
<protein>
    <submittedName>
        <fullName evidence="14">Nuclear pore complex subunit</fullName>
    </submittedName>
</protein>
<dbReference type="GO" id="GO:0051028">
    <property type="term" value="P:mRNA transport"/>
    <property type="evidence" value="ECO:0007669"/>
    <property type="project" value="UniProtKB-KW"/>
</dbReference>
<dbReference type="Pfam" id="PF09531">
    <property type="entry name" value="Ndc1_Nup"/>
    <property type="match status" value="1"/>
</dbReference>
<organism evidence="14 15">
    <name type="scientific">Saccharomyces pastorianus</name>
    <name type="common">Lager yeast</name>
    <name type="synonym">Saccharomyces cerevisiae x Saccharomyces eubayanus</name>
    <dbReference type="NCBI Taxonomy" id="27292"/>
    <lineage>
        <taxon>Eukaryota</taxon>
        <taxon>Fungi</taxon>
        <taxon>Dikarya</taxon>
        <taxon>Ascomycota</taxon>
        <taxon>Saccharomycotina</taxon>
        <taxon>Saccharomycetes</taxon>
        <taxon>Saccharomycetales</taxon>
        <taxon>Saccharomycetaceae</taxon>
        <taxon>Saccharomyces</taxon>
    </lineage>
</organism>
<name>A0A6C1EEF1_SACPS</name>
<keyword evidence="10" id="KW-0906">Nuclear pore complex</keyword>
<dbReference type="GO" id="GO:0070631">
    <property type="term" value="P:spindle pole body localization"/>
    <property type="evidence" value="ECO:0007669"/>
    <property type="project" value="TreeGrafter"/>
</dbReference>
<reference evidence="14 15" key="1">
    <citation type="journal article" date="2019" name="BMC Genomics">
        <title>Chromosome level assembly and comparative genome analysis confirm lager-brewing yeasts originated from a single hybridization.</title>
        <authorList>
            <person name="Salazar A.N."/>
            <person name="Gorter de Vries A.R."/>
            <person name="van den Broek M."/>
            <person name="Brouwers N."/>
            <person name="de la Torre Cortes P."/>
            <person name="Kuijpers N.G.A."/>
            <person name="Daran J.G."/>
            <person name="Abeel T."/>
        </authorList>
    </citation>
    <scope>NUCLEOTIDE SEQUENCE [LARGE SCALE GENOMIC DNA]</scope>
    <source>
        <strain evidence="14 15">CBS 1483</strain>
    </source>
</reference>
<dbReference type="PANTHER" id="PTHR13269:SF6">
    <property type="entry name" value="NUCLEOPORIN NDC1"/>
    <property type="match status" value="1"/>
</dbReference>
<evidence type="ECO:0000256" key="7">
    <source>
        <dbReference type="ARBA" id="ARBA00022927"/>
    </source>
</evidence>
<feature type="transmembrane region" description="Helical" evidence="13">
    <location>
        <begin position="34"/>
        <end position="54"/>
    </location>
</feature>
<dbReference type="EMBL" id="CP049010">
    <property type="protein sequence ID" value="QID87117.1"/>
    <property type="molecule type" value="Genomic_DNA"/>
</dbReference>
<keyword evidence="5 13" id="KW-0812">Transmembrane</keyword>
<keyword evidence="8 13" id="KW-1133">Transmembrane helix</keyword>
<feature type="transmembrane region" description="Helical" evidence="13">
    <location>
        <begin position="139"/>
        <end position="155"/>
    </location>
</feature>
<comment type="subcellular location">
    <subcellularLocation>
        <location evidence="1">Nucleus membrane</location>
        <topology evidence="1">Multi-pass membrane protein</topology>
    </subcellularLocation>
    <subcellularLocation>
        <location evidence="2">Nucleus</location>
        <location evidence="2">Nuclear pore complex</location>
    </subcellularLocation>
</comment>
<feature type="transmembrane region" description="Helical" evidence="13">
    <location>
        <begin position="217"/>
        <end position="245"/>
    </location>
</feature>
<evidence type="ECO:0000256" key="2">
    <source>
        <dbReference type="ARBA" id="ARBA00004567"/>
    </source>
</evidence>
<evidence type="ECO:0000256" key="3">
    <source>
        <dbReference type="ARBA" id="ARBA00005760"/>
    </source>
</evidence>
<evidence type="ECO:0000256" key="13">
    <source>
        <dbReference type="SAM" id="Phobius"/>
    </source>
</evidence>
<feature type="transmembrane region" description="Helical" evidence="13">
    <location>
        <begin position="108"/>
        <end position="127"/>
    </location>
</feature>
<evidence type="ECO:0000256" key="11">
    <source>
        <dbReference type="ARBA" id="ARBA00023136"/>
    </source>
</evidence>
<evidence type="ECO:0000256" key="10">
    <source>
        <dbReference type="ARBA" id="ARBA00023132"/>
    </source>
</evidence>
<evidence type="ECO:0000313" key="14">
    <source>
        <dbReference type="EMBL" id="QID87117.1"/>
    </source>
</evidence>
<evidence type="ECO:0000256" key="8">
    <source>
        <dbReference type="ARBA" id="ARBA00022989"/>
    </source>
</evidence>
<evidence type="ECO:0000256" key="6">
    <source>
        <dbReference type="ARBA" id="ARBA00022816"/>
    </source>
</evidence>
<gene>
    <name evidence="14" type="primary">NDC1_2</name>
    <name evidence="14" type="ORF">GRS66_009777</name>
</gene>
<proteinExistence type="inferred from homology"/>
<keyword evidence="15" id="KW-1185">Reference proteome</keyword>
<dbReference type="GO" id="GO:0031965">
    <property type="term" value="C:nuclear membrane"/>
    <property type="evidence" value="ECO:0007669"/>
    <property type="project" value="UniProtKB-SubCell"/>
</dbReference>
<dbReference type="GO" id="GO:0015031">
    <property type="term" value="P:protein transport"/>
    <property type="evidence" value="ECO:0007669"/>
    <property type="project" value="UniProtKB-KW"/>
</dbReference>
<dbReference type="GO" id="GO:0070762">
    <property type="term" value="C:nuclear pore transmembrane ring"/>
    <property type="evidence" value="ECO:0007669"/>
    <property type="project" value="TreeGrafter"/>
</dbReference>
<keyword evidence="6" id="KW-0509">mRNA transport</keyword>
<dbReference type="GO" id="GO:0106166">
    <property type="term" value="F:spindle pole body-nuclear membrane anchor activity"/>
    <property type="evidence" value="ECO:0007669"/>
    <property type="project" value="TreeGrafter"/>
</dbReference>
<evidence type="ECO:0000256" key="4">
    <source>
        <dbReference type="ARBA" id="ARBA00022448"/>
    </source>
</evidence>
<comment type="similarity">
    <text evidence="3">Belongs to the NDC1 family.</text>
</comment>
<keyword evidence="4" id="KW-0813">Transport</keyword>
<keyword evidence="9" id="KW-0811">Translocation</keyword>
<dbReference type="Proteomes" id="UP000501346">
    <property type="component" value="Chromosome SeXIII-ScXIII"/>
</dbReference>
<dbReference type="AlphaFoldDB" id="A0A6C1EEF1"/>
<dbReference type="GO" id="GO:0005816">
    <property type="term" value="C:spindle pole body"/>
    <property type="evidence" value="ECO:0007669"/>
    <property type="project" value="TreeGrafter"/>
</dbReference>
<evidence type="ECO:0000256" key="1">
    <source>
        <dbReference type="ARBA" id="ARBA00004232"/>
    </source>
</evidence>
<feature type="transmembrane region" description="Helical" evidence="13">
    <location>
        <begin position="60"/>
        <end position="79"/>
    </location>
</feature>
<evidence type="ECO:0000256" key="9">
    <source>
        <dbReference type="ARBA" id="ARBA00023010"/>
    </source>
</evidence>
<evidence type="ECO:0000313" key="15">
    <source>
        <dbReference type="Proteomes" id="UP000501346"/>
    </source>
</evidence>
<dbReference type="PANTHER" id="PTHR13269">
    <property type="entry name" value="NUCLEOPORIN NDC1"/>
    <property type="match status" value="1"/>
</dbReference>
<keyword evidence="11 13" id="KW-0472">Membrane</keyword>
<dbReference type="GO" id="GO:0006999">
    <property type="term" value="P:nuclear pore organization"/>
    <property type="evidence" value="ECO:0007669"/>
    <property type="project" value="TreeGrafter"/>
</dbReference>
<feature type="transmembrane region" description="Helical" evidence="13">
    <location>
        <begin position="192"/>
        <end position="211"/>
    </location>
</feature>
<evidence type="ECO:0000256" key="12">
    <source>
        <dbReference type="ARBA" id="ARBA00023242"/>
    </source>
</evidence>
<evidence type="ECO:0000256" key="5">
    <source>
        <dbReference type="ARBA" id="ARBA00022692"/>
    </source>
</evidence>
<dbReference type="OrthoDB" id="67850at2759"/>
<sequence length="659" mass="74281">MIQTPRELLNPRYTYHAIFSDVCKTRFNHLVTRLFFICSIIQSVCISLLALPHLPFWELALAFIPNLLILNLVSLLIIVTRKNYMHVKNFGFANSFTFALGQLLSMKFLVYQVVYTFGSFLLSLVLSTVFGRGGSGSRPYYRLFIWIIIPTIYNLQHQFTDADKLSFNCENFFQAPQDYVLERLKKIFGKSLILSVASLFVLPISTTIVFSSTTPGLFVSFTSGVASIIRLLMISCIIFITFEFINIAFDAHMSIGCLHKGKLISNLSSTPMGTLLSGLSSDKPFTKLTAYQELAYRATSLDPSLRAPIYSSKFRNNNGNTWSLILKECLKVIQENNETVMLYLRSIQDLSDSTSAMHHKKVDNLDYMYENGKLTSANERLFGNRPSMMAPLKNSDPLNESPNKLRVRTDDSVLLNRGNKKRPTSTYLQNDIDEARQTFNGSIFTHETTLMTAVRLICKKLKNSIMSFVFPSYAERQSYDEDNNYKTLPDKKHNSNRGQISVIDIWSISKKRQAEKLIPLPICHANSVVALTGLLIKSRTEDPKGGIIASVGDILKTLERSICALGEFADWDPESMAYNAAIQAQKTAQDRVQQDSEDEDGMKDTADMISVLYQLSTSAFMEIVLEYNVALNDVYLDADVAKLANWFLEVYTTGAPAAI</sequence>
<keyword evidence="7" id="KW-0653">Protein transport</keyword>